<organism evidence="1 2">
    <name type="scientific">Cymbomonas tetramitiformis</name>
    <dbReference type="NCBI Taxonomy" id="36881"/>
    <lineage>
        <taxon>Eukaryota</taxon>
        <taxon>Viridiplantae</taxon>
        <taxon>Chlorophyta</taxon>
        <taxon>Pyramimonadophyceae</taxon>
        <taxon>Pyramimonadales</taxon>
        <taxon>Pyramimonadaceae</taxon>
        <taxon>Cymbomonas</taxon>
    </lineage>
</organism>
<comment type="caution">
    <text evidence="1">The sequence shown here is derived from an EMBL/GenBank/DDBJ whole genome shotgun (WGS) entry which is preliminary data.</text>
</comment>
<gene>
    <name evidence="1" type="ORF">CYMTET_28303</name>
</gene>
<evidence type="ECO:0000313" key="2">
    <source>
        <dbReference type="Proteomes" id="UP001190700"/>
    </source>
</evidence>
<evidence type="ECO:0000313" key="1">
    <source>
        <dbReference type="EMBL" id="KAK3262868.1"/>
    </source>
</evidence>
<protein>
    <submittedName>
        <fullName evidence="1">Uncharacterized protein</fullName>
    </submittedName>
</protein>
<sequence>MNWVCPCAQLGPVEEVIAVQRLEERGRPREVHAQVLWHDHTTTWEPVTGIHSNPTIHALPMFRNFIMRANRPVRVRNDLPLCGHGPWSCVVCAMAYNPADPNGQREAGVVDTPPRRRLRLNGCRACLCWECYQGIMNHQRRTARRCPVCNRYFEHPGGNWDEEPIPEELFTGVDNRLAQKLAQAGTAEEHCATQRLIDDMPRLIAQQTRLRQLAGQ</sequence>
<reference evidence="1 2" key="1">
    <citation type="journal article" date="2015" name="Genome Biol. Evol.">
        <title>Comparative Genomics of a Bacterivorous Green Alga Reveals Evolutionary Causalities and Consequences of Phago-Mixotrophic Mode of Nutrition.</title>
        <authorList>
            <person name="Burns J.A."/>
            <person name="Paasch A."/>
            <person name="Narechania A."/>
            <person name="Kim E."/>
        </authorList>
    </citation>
    <scope>NUCLEOTIDE SEQUENCE [LARGE SCALE GENOMIC DNA]</scope>
    <source>
        <strain evidence="1 2">PLY_AMNH</strain>
    </source>
</reference>
<dbReference type="AlphaFoldDB" id="A0AAE0FN80"/>
<proteinExistence type="predicted"/>
<accession>A0AAE0FN80</accession>
<dbReference type="EMBL" id="LGRX02015903">
    <property type="protein sequence ID" value="KAK3262868.1"/>
    <property type="molecule type" value="Genomic_DNA"/>
</dbReference>
<keyword evidence="2" id="KW-1185">Reference proteome</keyword>
<dbReference type="Proteomes" id="UP001190700">
    <property type="component" value="Unassembled WGS sequence"/>
</dbReference>
<name>A0AAE0FN80_9CHLO</name>